<dbReference type="OrthoDB" id="9799090at2"/>
<dbReference type="RefSeq" id="WP_046496294.1">
    <property type="nucleotide sequence ID" value="NZ_CGIH01000013.1"/>
</dbReference>
<reference evidence="2 3" key="1">
    <citation type="submission" date="2015-03" db="EMBL/GenBank/DDBJ databases">
        <authorList>
            <person name="Murphy D."/>
        </authorList>
    </citation>
    <scope>NUCLEOTIDE SEQUENCE [LARGE SCALE GENOMIC DNA]</scope>
    <source>
        <strain evidence="2 3">OL-4</strain>
    </source>
</reference>
<feature type="transmembrane region" description="Helical" evidence="1">
    <location>
        <begin position="12"/>
        <end position="29"/>
    </location>
</feature>
<evidence type="ECO:0000313" key="3">
    <source>
        <dbReference type="Proteomes" id="UP000045545"/>
    </source>
</evidence>
<evidence type="ECO:0000256" key="1">
    <source>
        <dbReference type="SAM" id="Phobius"/>
    </source>
</evidence>
<dbReference type="STRING" id="690567.922"/>
<keyword evidence="1" id="KW-0812">Transmembrane</keyword>
<proteinExistence type="predicted"/>
<keyword evidence="3" id="KW-1185">Reference proteome</keyword>
<keyword evidence="1" id="KW-1133">Transmembrane helix</keyword>
<organism evidence="2 3">
    <name type="scientific">Syntrophomonas zehnderi OL-4</name>
    <dbReference type="NCBI Taxonomy" id="690567"/>
    <lineage>
        <taxon>Bacteria</taxon>
        <taxon>Bacillati</taxon>
        <taxon>Bacillota</taxon>
        <taxon>Clostridia</taxon>
        <taxon>Eubacteriales</taxon>
        <taxon>Syntrophomonadaceae</taxon>
        <taxon>Syntrophomonas</taxon>
    </lineage>
</organism>
<protein>
    <submittedName>
        <fullName evidence="2">Uncharacterized</fullName>
    </submittedName>
</protein>
<dbReference type="Proteomes" id="UP000045545">
    <property type="component" value="Unassembled WGS sequence"/>
</dbReference>
<dbReference type="EMBL" id="CGIH01000013">
    <property type="protein sequence ID" value="CFX28420.1"/>
    <property type="molecule type" value="Genomic_DNA"/>
</dbReference>
<dbReference type="AlphaFoldDB" id="A0A0E3W2X2"/>
<feature type="transmembrane region" description="Helical" evidence="1">
    <location>
        <begin position="35"/>
        <end position="60"/>
    </location>
</feature>
<sequence length="245" mass="28236">MKKLGFLTKLGALFIVLSLTIYSIHYAIFSDAPFIFRYFIAQLGFLPINVLLVTIVFNSLMTNRAKNERLIKMNMVIGAFFSEVGTELLKTLTCHYFTPETFGQQLLLSDSWEQADFANAKNLLKNSHLSQIDPASLQDMNSFLIAKRDFLLRLLENPNLLEHESFTNLLWAVFHLSDELGQRNDLASLSNSDYAHLREDVKRVYLSLANQWLDYMQHLKANYPYLFSLGVRTNPFNPQAEVEVR</sequence>
<accession>A0A0E3W2X2</accession>
<gene>
    <name evidence="2" type="ORF">922</name>
</gene>
<keyword evidence="1" id="KW-0472">Membrane</keyword>
<name>A0A0E3W2X2_9FIRM</name>
<evidence type="ECO:0000313" key="2">
    <source>
        <dbReference type="EMBL" id="CFX28420.1"/>
    </source>
</evidence>